<gene>
    <name evidence="1" type="ORF">SPELUC_LOCUS551</name>
</gene>
<sequence>MKYVLPILYKRLIGVINYFLKLIVTDEMIKSMENYCKNDRELEKIKQFVIVFEEIIYDYEYLAKMDYILLIFKRLCKAENDGGMFDQEYKYRATLKGLEMCKFVELFCAEEKYRSSFQDFYDNCHYSYSEEEELSLYRENFRLFDVNISSRN</sequence>
<protein>
    <submittedName>
        <fullName evidence="1">899_t:CDS:1</fullName>
    </submittedName>
</protein>
<reference evidence="1" key="1">
    <citation type="submission" date="2021-06" db="EMBL/GenBank/DDBJ databases">
        <authorList>
            <person name="Kallberg Y."/>
            <person name="Tangrot J."/>
            <person name="Rosling A."/>
        </authorList>
    </citation>
    <scope>NUCLEOTIDE SEQUENCE</scope>
    <source>
        <strain evidence="1">28 12/20/2015</strain>
    </source>
</reference>
<accession>A0ACA9K1T1</accession>
<dbReference type="EMBL" id="CAJVPW010000211">
    <property type="protein sequence ID" value="CAG8446733.1"/>
    <property type="molecule type" value="Genomic_DNA"/>
</dbReference>
<name>A0ACA9K1T1_9GLOM</name>
<proteinExistence type="predicted"/>
<evidence type="ECO:0000313" key="2">
    <source>
        <dbReference type="Proteomes" id="UP000789366"/>
    </source>
</evidence>
<comment type="caution">
    <text evidence="1">The sequence shown here is derived from an EMBL/GenBank/DDBJ whole genome shotgun (WGS) entry which is preliminary data.</text>
</comment>
<keyword evidence="2" id="KW-1185">Reference proteome</keyword>
<evidence type="ECO:0000313" key="1">
    <source>
        <dbReference type="EMBL" id="CAG8446733.1"/>
    </source>
</evidence>
<organism evidence="1 2">
    <name type="scientific">Cetraspora pellucida</name>
    <dbReference type="NCBI Taxonomy" id="1433469"/>
    <lineage>
        <taxon>Eukaryota</taxon>
        <taxon>Fungi</taxon>
        <taxon>Fungi incertae sedis</taxon>
        <taxon>Mucoromycota</taxon>
        <taxon>Glomeromycotina</taxon>
        <taxon>Glomeromycetes</taxon>
        <taxon>Diversisporales</taxon>
        <taxon>Gigasporaceae</taxon>
        <taxon>Cetraspora</taxon>
    </lineage>
</organism>
<dbReference type="Proteomes" id="UP000789366">
    <property type="component" value="Unassembled WGS sequence"/>
</dbReference>